<feature type="domain" description="Carrier" evidence="7">
    <location>
        <begin position="597"/>
        <end position="673"/>
    </location>
</feature>
<feature type="domain" description="Carrier" evidence="7">
    <location>
        <begin position="1678"/>
        <end position="1752"/>
    </location>
</feature>
<dbReference type="GO" id="GO:0008610">
    <property type="term" value="P:lipid biosynthetic process"/>
    <property type="evidence" value="ECO:0007669"/>
    <property type="project" value="UniProtKB-ARBA"/>
</dbReference>
<evidence type="ECO:0000256" key="1">
    <source>
        <dbReference type="ARBA" id="ARBA00001957"/>
    </source>
</evidence>
<dbReference type="NCBIfam" id="TIGR01733">
    <property type="entry name" value="AA-adenyl-dom"/>
    <property type="match status" value="1"/>
</dbReference>
<dbReference type="GO" id="GO:0031177">
    <property type="term" value="F:phosphopantetheine binding"/>
    <property type="evidence" value="ECO:0007669"/>
    <property type="project" value="InterPro"/>
</dbReference>
<dbReference type="Pfam" id="PF00501">
    <property type="entry name" value="AMP-binding"/>
    <property type="match status" value="2"/>
</dbReference>
<dbReference type="Gene3D" id="3.30.559.30">
    <property type="entry name" value="Nonribosomal peptide synthetase, condensation domain"/>
    <property type="match status" value="1"/>
</dbReference>
<dbReference type="Proteomes" id="UP000245634">
    <property type="component" value="Unassembled WGS sequence"/>
</dbReference>
<organism evidence="8 9">
    <name type="scientific">Tumebacillus permanentifrigoris</name>
    <dbReference type="NCBI Taxonomy" id="378543"/>
    <lineage>
        <taxon>Bacteria</taxon>
        <taxon>Bacillati</taxon>
        <taxon>Bacillota</taxon>
        <taxon>Bacilli</taxon>
        <taxon>Bacillales</taxon>
        <taxon>Alicyclobacillaceae</taxon>
        <taxon>Tumebacillus</taxon>
    </lineage>
</organism>
<dbReference type="FunFam" id="3.40.50.980:FF:000001">
    <property type="entry name" value="Non-ribosomal peptide synthetase"/>
    <property type="match status" value="1"/>
</dbReference>
<keyword evidence="9" id="KW-1185">Reference proteome</keyword>
<dbReference type="Gene3D" id="1.10.1200.10">
    <property type="entry name" value="ACP-like"/>
    <property type="match status" value="2"/>
</dbReference>
<dbReference type="NCBIfam" id="TIGR01746">
    <property type="entry name" value="Thioester-redct"/>
    <property type="match status" value="1"/>
</dbReference>
<dbReference type="InterPro" id="IPR010080">
    <property type="entry name" value="Thioester_reductase-like_dom"/>
</dbReference>
<dbReference type="Pfam" id="PF00550">
    <property type="entry name" value="PP-binding"/>
    <property type="match status" value="2"/>
</dbReference>
<dbReference type="Pfam" id="PF13193">
    <property type="entry name" value="AMP-binding_C"/>
    <property type="match status" value="1"/>
</dbReference>
<dbReference type="PROSITE" id="PS00012">
    <property type="entry name" value="PHOSPHOPANTETHEINE"/>
    <property type="match status" value="2"/>
</dbReference>
<dbReference type="Pfam" id="PF00668">
    <property type="entry name" value="Condensation"/>
    <property type="match status" value="1"/>
</dbReference>
<dbReference type="GO" id="GO:0044550">
    <property type="term" value="P:secondary metabolite biosynthetic process"/>
    <property type="evidence" value="ECO:0007669"/>
    <property type="project" value="TreeGrafter"/>
</dbReference>
<dbReference type="PROSITE" id="PS00455">
    <property type="entry name" value="AMP_BINDING"/>
    <property type="match status" value="2"/>
</dbReference>
<dbReference type="Gene3D" id="3.40.50.12780">
    <property type="entry name" value="N-terminal domain of ligase-like"/>
    <property type="match status" value="1"/>
</dbReference>
<dbReference type="Gene3D" id="2.30.38.10">
    <property type="entry name" value="Luciferase, Domain 3"/>
    <property type="match status" value="1"/>
</dbReference>
<dbReference type="GO" id="GO:0017000">
    <property type="term" value="P:antibiotic biosynthetic process"/>
    <property type="evidence" value="ECO:0007669"/>
    <property type="project" value="UniProtKB-KW"/>
</dbReference>
<evidence type="ECO:0000256" key="4">
    <source>
        <dbReference type="ARBA" id="ARBA00022553"/>
    </source>
</evidence>
<keyword evidence="5" id="KW-0436">Ligase</keyword>
<dbReference type="PANTHER" id="PTHR45527:SF1">
    <property type="entry name" value="FATTY ACID SYNTHASE"/>
    <property type="match status" value="1"/>
</dbReference>
<dbReference type="Gene3D" id="3.30.559.10">
    <property type="entry name" value="Chloramphenicol acetyltransferase-like domain"/>
    <property type="match status" value="1"/>
</dbReference>
<name>A0A316DDB7_9BACL</name>
<keyword evidence="3" id="KW-0596">Phosphopantetheine</keyword>
<accession>A0A316DDB7</accession>
<dbReference type="InterPro" id="IPR010071">
    <property type="entry name" value="AA_adenyl_dom"/>
</dbReference>
<dbReference type="CDD" id="cd19531">
    <property type="entry name" value="LCL_NRPS-like"/>
    <property type="match status" value="1"/>
</dbReference>
<dbReference type="SUPFAM" id="SSF47336">
    <property type="entry name" value="ACP-like"/>
    <property type="match status" value="2"/>
</dbReference>
<dbReference type="InterPro" id="IPR023213">
    <property type="entry name" value="CAT-like_dom_sf"/>
</dbReference>
<evidence type="ECO:0000259" key="7">
    <source>
        <dbReference type="PROSITE" id="PS50075"/>
    </source>
</evidence>
<dbReference type="SUPFAM" id="SSF51735">
    <property type="entry name" value="NAD(P)-binding Rossmann-fold domains"/>
    <property type="match status" value="1"/>
</dbReference>
<dbReference type="PRINTS" id="PR00154">
    <property type="entry name" value="AMPBINDING"/>
</dbReference>
<dbReference type="InterPro" id="IPR042099">
    <property type="entry name" value="ANL_N_sf"/>
</dbReference>
<dbReference type="OrthoDB" id="9765680at2"/>
<dbReference type="CDD" id="cd05930">
    <property type="entry name" value="A_NRPS"/>
    <property type="match status" value="1"/>
</dbReference>
<dbReference type="InterPro" id="IPR006162">
    <property type="entry name" value="Ppantetheine_attach_site"/>
</dbReference>
<dbReference type="InterPro" id="IPR001242">
    <property type="entry name" value="Condensation_dom"/>
</dbReference>
<dbReference type="PROSITE" id="PS50075">
    <property type="entry name" value="CARRIER"/>
    <property type="match status" value="2"/>
</dbReference>
<evidence type="ECO:0000313" key="9">
    <source>
        <dbReference type="Proteomes" id="UP000245634"/>
    </source>
</evidence>
<evidence type="ECO:0000256" key="5">
    <source>
        <dbReference type="ARBA" id="ARBA00022598"/>
    </source>
</evidence>
<dbReference type="Gene3D" id="3.30.300.30">
    <property type="match status" value="2"/>
</dbReference>
<dbReference type="SMART" id="SM00823">
    <property type="entry name" value="PKS_PP"/>
    <property type="match status" value="1"/>
</dbReference>
<dbReference type="InterPro" id="IPR009081">
    <property type="entry name" value="PP-bd_ACP"/>
</dbReference>
<comment type="similarity">
    <text evidence="2">Belongs to the ATP-dependent AMP-binding enzyme family.</text>
</comment>
<dbReference type="PANTHER" id="PTHR45527">
    <property type="entry name" value="NONRIBOSOMAL PEPTIDE SYNTHETASE"/>
    <property type="match status" value="1"/>
</dbReference>
<dbReference type="InterPro" id="IPR013120">
    <property type="entry name" value="FAR_NAD-bd"/>
</dbReference>
<dbReference type="GO" id="GO:0043041">
    <property type="term" value="P:amino acid activation for nonribosomal peptide biosynthetic process"/>
    <property type="evidence" value="ECO:0007669"/>
    <property type="project" value="TreeGrafter"/>
</dbReference>
<reference evidence="8 9" key="1">
    <citation type="submission" date="2018-05" db="EMBL/GenBank/DDBJ databases">
        <title>Genomic Encyclopedia of Type Strains, Phase IV (KMG-IV): sequencing the most valuable type-strain genomes for metagenomic binning, comparative biology and taxonomic classification.</title>
        <authorList>
            <person name="Goeker M."/>
        </authorList>
    </citation>
    <scope>NUCLEOTIDE SEQUENCE [LARGE SCALE GENOMIC DNA]</scope>
    <source>
        <strain evidence="8 9">DSM 18773</strain>
    </source>
</reference>
<gene>
    <name evidence="8" type="ORF">C7459_103216</name>
</gene>
<evidence type="ECO:0000313" key="8">
    <source>
        <dbReference type="EMBL" id="PWK15676.1"/>
    </source>
</evidence>
<evidence type="ECO:0000256" key="6">
    <source>
        <dbReference type="ARBA" id="ARBA00023194"/>
    </source>
</evidence>
<dbReference type="InterPro" id="IPR000873">
    <property type="entry name" value="AMP-dep_synth/lig_dom"/>
</dbReference>
<keyword evidence="6" id="KW-0045">Antibiotic biosynthesis</keyword>
<dbReference type="InterPro" id="IPR020459">
    <property type="entry name" value="AMP-binding"/>
</dbReference>
<dbReference type="InterPro" id="IPR036291">
    <property type="entry name" value="NAD(P)-bd_dom_sf"/>
</dbReference>
<dbReference type="InterPro" id="IPR020845">
    <property type="entry name" value="AMP-binding_CS"/>
</dbReference>
<dbReference type="GO" id="GO:0005737">
    <property type="term" value="C:cytoplasm"/>
    <property type="evidence" value="ECO:0007669"/>
    <property type="project" value="TreeGrafter"/>
</dbReference>
<keyword evidence="4" id="KW-0597">Phosphoprotein</keyword>
<dbReference type="InterPro" id="IPR025110">
    <property type="entry name" value="AMP-bd_C"/>
</dbReference>
<evidence type="ECO:0000256" key="3">
    <source>
        <dbReference type="ARBA" id="ARBA00022450"/>
    </source>
</evidence>
<dbReference type="FunFam" id="3.40.50.12780:FF:000012">
    <property type="entry name" value="Non-ribosomal peptide synthetase"/>
    <property type="match status" value="1"/>
</dbReference>
<dbReference type="InterPro" id="IPR020806">
    <property type="entry name" value="PKS_PP-bd"/>
</dbReference>
<dbReference type="Pfam" id="PF07993">
    <property type="entry name" value="NAD_binding_4"/>
    <property type="match status" value="1"/>
</dbReference>
<comment type="cofactor">
    <cofactor evidence="1">
        <name>pantetheine 4'-phosphate</name>
        <dbReference type="ChEBI" id="CHEBI:47942"/>
    </cofactor>
</comment>
<dbReference type="Gene3D" id="3.40.50.720">
    <property type="entry name" value="NAD(P)-binding Rossmann-like Domain"/>
    <property type="match status" value="1"/>
</dbReference>
<dbReference type="SUPFAM" id="SSF52777">
    <property type="entry name" value="CoA-dependent acyltransferases"/>
    <property type="match status" value="2"/>
</dbReference>
<dbReference type="CDD" id="cd05235">
    <property type="entry name" value="SDR_e1"/>
    <property type="match status" value="1"/>
</dbReference>
<dbReference type="Gene3D" id="3.40.50.980">
    <property type="match status" value="2"/>
</dbReference>
<protein>
    <submittedName>
        <fullName evidence="8">Amino acid adenylation domain-containing protein/thioester reductase-like protein</fullName>
    </submittedName>
</protein>
<dbReference type="InterPro" id="IPR036736">
    <property type="entry name" value="ACP-like_sf"/>
</dbReference>
<comment type="caution">
    <text evidence="8">The sequence shown here is derived from an EMBL/GenBank/DDBJ whole genome shotgun (WGS) entry which is preliminary data.</text>
</comment>
<dbReference type="GO" id="GO:0016874">
    <property type="term" value="F:ligase activity"/>
    <property type="evidence" value="ECO:0007669"/>
    <property type="project" value="UniProtKB-KW"/>
</dbReference>
<proteinExistence type="inferred from homology"/>
<sequence>MSNLQQTYAISRGREYAGWATAPKTLPEALTRAVAAGRGIVHVKADGSEIYQSYADLLTSAERALGALRARGLQPGDKVILEVQDSHLFLSVFWGCILGGFLPAPMHTPASFEPESNQMRKTKNVWKLLDEPLLVCDAFIEEKYLTLQQHPLYADLTIASGESLVEHEPDHNHHVPEPDDLAFLQFSSGSTGNAKGVELTHLNIMYNCGSQSECYKFDEHDVFVNWMPLYHDMGLIGFHLHALFNGCKQLKMSHETFVRRPELLLKKISEHRGTVSGSPNFGLEWMTTKVNDLTGLDLSSLKVICNGAEPISVQVKERFSQKFAEVGLGSHVVTYVYGMAEACVGVAAPPYGEAKSDLFHRIDQKAFNRQGLVVPVTDLDTPYLEVADEGMALPGMELRVVDDRDQVLNEARVGHIQIKGPNVTRGYYRNPEANANLFCDEWLRTGDLGFILNGRIVITGRNKDIIFINGQNFYAHDVEEMLIKSFDLQNQTVVAVGFTEQKSGRERVFIFLKYKRVNDKFLKLAQDIKTTVNVELGFEIDGVIPVPAIPKTTSGKLERYNLRSRVIDGEFDLLLEDIRLQLQEKLHSRNDLIMPRTPMEQTLHKIWTRVIGGTPAPVISVNDHFMALGGNSLKAMQMLRELEETIGIKGFELTKLFEHATIETLAKYVEELQARGGEDFVARETIRESMLRLTAEGERSEYELSHGQRGLWFIQQMTPDSVAYNEHYLLKINGKLDVLTFGLTLREIIERHAIMRTVFVERDGGPKQLILDRVTFELPLFDAADFTEEQVREVVEKALHEDLNKPFELSQEPLFRFKLFQTGEFEFRFYLVAHHIIIDGLSVDVLFREMSTIYSAKVQDQDFDLPPVEVQYADFAEWQKQQIETPQFRKMEDYWLNRLAKPLPVLELPTDLPRPLVQSHEGAVVNYPLSVDLTAGLKQVCEQTNASLYMVMLSAYFVWLHSVTHEEDILVGTPFNGRTESEVQSLIGYFVNTMPIRVKMEGIVTFQDMLNQVRTRLLEAMENQEYPFDLLVETINPERDLSRPVLHSTLFNFLVPPTAKMDGLDLDLMDSRKITSISDLTWIALQKDEHLHLDVEYNVTLFKPETVLRFIGQYENILRAIVQDLSAPVRKVDILTQEDRELYGRLNDVLGEFPADQTIDGMFYEAAEKFAANLALSSDDVQYTYAQLNERSNQVAHLLRENGLQKGEFVAIFMERSPATVISALGIIKAGGAYAPIDPDYPMDRNRYVLSDCAARFVLTSNDSLGKVNELIEGCDSVKSVFNVGTDPDGYSQANLDIVVTPDDLAYVIYTSGSTGRPKGVLLEHRGVVNLCVWGRDEHKLTEADVCLEFASYSFDVSVLETFCPLFYGARLHVLSTSQRLSIEEFADAVHRVKGTLLMILPVVFFKHLATYLADEDFPKLRTLRQINTAGEALTGEIVRLWQRRFGLDIVIGNGYGPTEATVLSTFHAVTDYVPEDRANIQIGGPLLNYETLILSESMQVCPINVPGELCIGGIALAREYLNQPEKTAEVFIPHPFSDNPSDRLYRSGDICKLLPDGTIEYLGRKDAQVKVRGYRIEIGEIEDTFAKQPEVQEVAVIAKADADGTKRLIAFYTTVDGVSMDTEDIKRFLGTRLPDFMIPEVISFIDEMPMTPSGKMDRKALAAREDFVQAVQRPYVEPENEEQRVLADAWRQVLEVERVGIHDDFFDMGGHSLKILKVLVLLKPHFPSLRVQDFFLYRTVVEMEHAIQEQKGKKSVHQRTGRSRTRILSEEKVFGVFPEDGIVTDKFETVFLTGATGYLGAHILYELFKKTEAHILCLVRQSDNTTVEERLEATIRFYFGDEVALEMAPRVTAVAGDLAKEGLGLTPEVASYLNENVDSIIHSGADVRHYGDVEHFEAVNVGGTKQLLDIARRRPGVRFHHVSTITVLEATPDDAYGQALLENVYVATKIRAEDMVREAIEEGIPCTVFRAGNLICHSKTGQFQRNIDQNAFYRSIRAILQLEAAPEVRSFVDLTPIDYAASALVYLTQQRETVGRAIHLCNWEQITNNSMIQYLQSFGYPIAILNPQAYQEFLFRQSATQNDTLQLIIAQMEGDGPRETNVKFSCIETQVLLQGSDVQCAKPDPMLIFNMVKYAISIGYFPNYRHFEALAGADKRNESRFISHVLTAGSES</sequence>
<evidence type="ECO:0000256" key="2">
    <source>
        <dbReference type="ARBA" id="ARBA00006432"/>
    </source>
</evidence>
<dbReference type="EMBL" id="QGGL01000003">
    <property type="protein sequence ID" value="PWK15676.1"/>
    <property type="molecule type" value="Genomic_DNA"/>
</dbReference>
<dbReference type="RefSeq" id="WP_109686943.1">
    <property type="nucleotide sequence ID" value="NZ_QGGL01000003.1"/>
</dbReference>
<dbReference type="InterPro" id="IPR045851">
    <property type="entry name" value="AMP-bd_C_sf"/>
</dbReference>
<dbReference type="SUPFAM" id="SSF56801">
    <property type="entry name" value="Acetyl-CoA synthetase-like"/>
    <property type="match status" value="2"/>
</dbReference>